<dbReference type="WBParaSite" id="nRc.2.0.1.t29297-RA">
    <property type="protein sequence ID" value="nRc.2.0.1.t29297-RA"/>
    <property type="gene ID" value="nRc.2.0.1.g29297"/>
</dbReference>
<dbReference type="Proteomes" id="UP000887565">
    <property type="component" value="Unplaced"/>
</dbReference>
<protein>
    <submittedName>
        <fullName evidence="2">Uncharacterized protein</fullName>
    </submittedName>
</protein>
<reference evidence="2" key="1">
    <citation type="submission" date="2022-11" db="UniProtKB">
        <authorList>
            <consortium name="WormBaseParasite"/>
        </authorList>
    </citation>
    <scope>IDENTIFICATION</scope>
</reference>
<organism evidence="1 2">
    <name type="scientific">Romanomermis culicivorax</name>
    <name type="common">Nematode worm</name>
    <dbReference type="NCBI Taxonomy" id="13658"/>
    <lineage>
        <taxon>Eukaryota</taxon>
        <taxon>Metazoa</taxon>
        <taxon>Ecdysozoa</taxon>
        <taxon>Nematoda</taxon>
        <taxon>Enoplea</taxon>
        <taxon>Dorylaimia</taxon>
        <taxon>Mermithida</taxon>
        <taxon>Mermithoidea</taxon>
        <taxon>Mermithidae</taxon>
        <taxon>Romanomermis</taxon>
    </lineage>
</organism>
<name>A0A915JU09_ROMCU</name>
<sequence>MFKGRFFFDSHCHVIVQPVLKAVGSGINFNSVEGGEHAIFRMQHVTAGIGISMHTPILHLVTLALAELQ</sequence>
<evidence type="ECO:0000313" key="2">
    <source>
        <dbReference type="WBParaSite" id="nRc.2.0.1.t29297-RA"/>
    </source>
</evidence>
<dbReference type="AlphaFoldDB" id="A0A915JU09"/>
<proteinExistence type="predicted"/>
<accession>A0A915JU09</accession>
<evidence type="ECO:0000313" key="1">
    <source>
        <dbReference type="Proteomes" id="UP000887565"/>
    </source>
</evidence>
<keyword evidence="1" id="KW-1185">Reference proteome</keyword>